<accession>A0ABN9JNQ9</accession>
<keyword evidence="2" id="KW-1185">Reference proteome</keyword>
<name>A0ABN9JNQ9_9RALS</name>
<comment type="caution">
    <text evidence="1">The sequence shown here is derived from an EMBL/GenBank/DDBJ whole genome shotgun (WGS) entry which is preliminary data.</text>
</comment>
<evidence type="ECO:0000313" key="1">
    <source>
        <dbReference type="EMBL" id="CAJ0819077.1"/>
    </source>
</evidence>
<dbReference type="EMBL" id="CATZLL010000013">
    <property type="protein sequence ID" value="CAJ0819077.1"/>
    <property type="molecule type" value="Genomic_DNA"/>
</dbReference>
<dbReference type="Proteomes" id="UP001189757">
    <property type="component" value="Unassembled WGS sequence"/>
</dbReference>
<organism evidence="1 2">
    <name type="scientific">Ralstonia flaminis</name>
    <dbReference type="NCBI Taxonomy" id="3058597"/>
    <lineage>
        <taxon>Bacteria</taxon>
        <taxon>Pseudomonadati</taxon>
        <taxon>Pseudomonadota</taxon>
        <taxon>Betaproteobacteria</taxon>
        <taxon>Burkholderiales</taxon>
        <taxon>Burkholderiaceae</taxon>
        <taxon>Ralstonia</taxon>
    </lineage>
</organism>
<gene>
    <name evidence="1" type="ORF">LMG18101_03826</name>
</gene>
<dbReference type="RefSeq" id="WP_316682008.1">
    <property type="nucleotide sequence ID" value="NZ_CATZLL010000013.1"/>
</dbReference>
<protein>
    <submittedName>
        <fullName evidence="1">Uncharacterized protein</fullName>
    </submittedName>
</protein>
<evidence type="ECO:0000313" key="2">
    <source>
        <dbReference type="Proteomes" id="UP001189757"/>
    </source>
</evidence>
<proteinExistence type="predicted"/>
<sequence>MNRRLSLADAFAEHTAPAGEAESASIPRLLDDPAHGFVDLRRRGIALAQALSGELWTDYNHHDPGVTLLEALCYALTESVFGAEADVADLLTEADGRIHYRRHALHGAEEALPCRPGTEADLLRYLLDCVPTVRHLRMRMPGADGRWHMALRAHAGQEAAAADAAARAYRAQRNLCEDLAGAPLVLQPRWCALRVHLSVDGTRDAGDILVELVQRCAALISGAPPRQPLRARLDQRDAQGRALDPAGQFEGPAVRYGWIDAADLQRDPASQLYFSDLARELSEIAGIAEISTLRLDLLATEDAAGGTADSLAWHGPDWALQLRWPDSHDALADWQVTRRGSLLPIDEAALLARLADERMAMQSADVPRAATQVHRAAEVLLARPMGHYLPDAPYYSIWHHLPPLYRDMHAVPRAPADDAARFSAYLALLEQWIAHGDAQSLHLRQLFSLEAKPVQSYWWAPLDAAQAPAGAVTNSDNVLERRSRVLDLLLALHGESWGQHSIQGFGCYYDADQWQAHLYDCKRRLAQRVVRHTRDRAGGFDYGKPSLGRKGNTAPLQERVSLLLGFAQAHSRLLSGGLAAYGMALDEQAGPGLRARLPDDAEALTMWDASRARIQAHYDDDRSVGRVAARLGHYYTGLDLKAFPAALLRCAAYAERYRRVASDAEHPLWLGPDEQGRWWPLAVRGGADGVLAPAMYLHAFACHVQREAEGLHLVEHILLRPQGETAGEGNKVNKADTLPEFYPNRISVILPGWTARGADRSFRDLAEETIARSCPAHIAPRVLWLDTASLARFEQAFEAWLHARVALARAPAGADATERGRLAGHLDACAATLRGQLHDPDAHHDGERT</sequence>
<reference evidence="1 2" key="1">
    <citation type="submission" date="2023-07" db="EMBL/GenBank/DDBJ databases">
        <authorList>
            <person name="Peeters C."/>
        </authorList>
    </citation>
    <scope>NUCLEOTIDE SEQUENCE [LARGE SCALE GENOMIC DNA]</scope>
    <source>
        <strain evidence="1 2">LMG 18101</strain>
    </source>
</reference>